<protein>
    <recommendedName>
        <fullName evidence="4">ferredoxin:thioredoxin reductase</fullName>
        <ecNumber evidence="4">1.8.7.2</ecNumber>
    </recommendedName>
    <alternativeName>
        <fullName evidence="12">Ferredoxin-thioredoxin reductase subunit B</fullName>
    </alternativeName>
</protein>
<reference evidence="15 16" key="1">
    <citation type="journal article" date="2016" name="Nat. Commun.">
        <title>Thousands of microbial genomes shed light on interconnected biogeochemical processes in an aquifer system.</title>
        <authorList>
            <person name="Anantharaman K."/>
            <person name="Brown C.T."/>
            <person name="Hug L.A."/>
            <person name="Sharon I."/>
            <person name="Castelle C.J."/>
            <person name="Probst A.J."/>
            <person name="Thomas B.C."/>
            <person name="Singh A."/>
            <person name="Wilkins M.J."/>
            <person name="Karaoz U."/>
            <person name="Brodie E.L."/>
            <person name="Williams K.H."/>
            <person name="Hubbard S.S."/>
            <person name="Banfield J.F."/>
        </authorList>
    </citation>
    <scope>NUCLEOTIDE SEQUENCE [LARGE SCALE GENOMIC DNA]</scope>
</reference>
<sequence length="178" mass="20537">MTNKNISKEEVDNLYNRLVISAKKRGYFLNHDENYAKNIVRGLLFNEKRYGYRSCPCRLASGVRAEDLDIICPCYYRDADVAEFGACVCRLYVSQKVYESKEVIKSIPERRPKKEFSPKADQPLAERFKNMPNEIKQPNHLSYPVWRCQVCGYICARDQAPGICSICGAAGERFSRFI</sequence>
<dbReference type="EC" id="1.8.7.2" evidence="4"/>
<comment type="function">
    <text evidence="2">Catalytic subunit of the ferredoxin-thioredoxin reductase (FTR), which catalyzes the two-electron reduction of thioredoxins by the electrons provided by reduced ferredoxin.</text>
</comment>
<evidence type="ECO:0000256" key="3">
    <source>
        <dbReference type="ARBA" id="ARBA00007941"/>
    </source>
</evidence>
<dbReference type="GO" id="GO:0051539">
    <property type="term" value="F:4 iron, 4 sulfur cluster binding"/>
    <property type="evidence" value="ECO:0007669"/>
    <property type="project" value="UniProtKB-KW"/>
</dbReference>
<comment type="catalytic activity">
    <reaction evidence="13">
        <text>[thioredoxin]-disulfide + 2 reduced [2Fe-2S]-[ferredoxin] + 2 H(+) = [thioredoxin]-dithiol + 2 oxidized [2Fe-2S]-[ferredoxin]</text>
        <dbReference type="Rhea" id="RHEA:42336"/>
        <dbReference type="Rhea" id="RHEA-COMP:10000"/>
        <dbReference type="Rhea" id="RHEA-COMP:10001"/>
        <dbReference type="Rhea" id="RHEA-COMP:10698"/>
        <dbReference type="Rhea" id="RHEA-COMP:10700"/>
        <dbReference type="ChEBI" id="CHEBI:15378"/>
        <dbReference type="ChEBI" id="CHEBI:29950"/>
        <dbReference type="ChEBI" id="CHEBI:33737"/>
        <dbReference type="ChEBI" id="CHEBI:33738"/>
        <dbReference type="ChEBI" id="CHEBI:50058"/>
        <dbReference type="EC" id="1.8.7.2"/>
    </reaction>
</comment>
<dbReference type="Pfam" id="PF02943">
    <property type="entry name" value="FeThRed_B"/>
    <property type="match status" value="1"/>
</dbReference>
<evidence type="ECO:0000256" key="9">
    <source>
        <dbReference type="ARBA" id="ARBA00023014"/>
    </source>
</evidence>
<evidence type="ECO:0000256" key="2">
    <source>
        <dbReference type="ARBA" id="ARBA00003945"/>
    </source>
</evidence>
<dbReference type="Gene3D" id="3.90.460.10">
    <property type="entry name" value="Ferredoxin thioredoxin reductase catalytic beta subunit"/>
    <property type="match status" value="1"/>
</dbReference>
<evidence type="ECO:0000313" key="16">
    <source>
        <dbReference type="Proteomes" id="UP000176915"/>
    </source>
</evidence>
<dbReference type="InterPro" id="IPR036644">
    <property type="entry name" value="FTR_bsu_sf"/>
</dbReference>
<dbReference type="GO" id="GO:0046872">
    <property type="term" value="F:metal ion binding"/>
    <property type="evidence" value="ECO:0007669"/>
    <property type="project" value="UniProtKB-KW"/>
</dbReference>
<evidence type="ECO:0000256" key="13">
    <source>
        <dbReference type="ARBA" id="ARBA00048150"/>
    </source>
</evidence>
<evidence type="ECO:0000256" key="11">
    <source>
        <dbReference type="ARBA" id="ARBA00026011"/>
    </source>
</evidence>
<dbReference type="Gene3D" id="2.20.28.10">
    <property type="match status" value="1"/>
</dbReference>
<dbReference type="Proteomes" id="UP000176915">
    <property type="component" value="Unassembled WGS sequence"/>
</dbReference>
<dbReference type="EMBL" id="MFFY01000052">
    <property type="protein sequence ID" value="OGF30419.1"/>
    <property type="molecule type" value="Genomic_DNA"/>
</dbReference>
<dbReference type="SUPFAM" id="SSF57662">
    <property type="entry name" value="Ferredoxin thioredoxin reductase (FTR), catalytic beta chain"/>
    <property type="match status" value="1"/>
</dbReference>
<evidence type="ECO:0000256" key="6">
    <source>
        <dbReference type="ARBA" id="ARBA00022723"/>
    </source>
</evidence>
<dbReference type="InterPro" id="IPR004209">
    <property type="entry name" value="FTR_bsu"/>
</dbReference>
<evidence type="ECO:0000256" key="8">
    <source>
        <dbReference type="ARBA" id="ARBA00023004"/>
    </source>
</evidence>
<evidence type="ECO:0000313" key="15">
    <source>
        <dbReference type="EMBL" id="OGF30419.1"/>
    </source>
</evidence>
<dbReference type="Pfam" id="PF21349">
    <property type="entry name" value="RUBY_RBDX"/>
    <property type="match status" value="1"/>
</dbReference>
<gene>
    <name evidence="15" type="ORF">A3H09_02110</name>
</gene>
<comment type="similarity">
    <text evidence="3">Belongs to the ferredoxin thioredoxin reductase beta subunit family.</text>
</comment>
<dbReference type="InterPro" id="IPR048574">
    <property type="entry name" value="RUBY_RBDX"/>
</dbReference>
<comment type="caution">
    <text evidence="15">The sequence shown here is derived from an EMBL/GenBank/DDBJ whole genome shotgun (WGS) entry which is preliminary data.</text>
</comment>
<feature type="domain" description="Rubrerythrin rubredoxin-like" evidence="14">
    <location>
        <begin position="146"/>
        <end position="174"/>
    </location>
</feature>
<evidence type="ECO:0000256" key="1">
    <source>
        <dbReference type="ARBA" id="ARBA00001966"/>
    </source>
</evidence>
<dbReference type="AlphaFoldDB" id="A0A1F5SUV8"/>
<organism evidence="15 16">
    <name type="scientific">Candidatus Falkowbacteria bacterium RIFCSPLOWO2_12_FULL_45_13</name>
    <dbReference type="NCBI Taxonomy" id="1797991"/>
    <lineage>
        <taxon>Bacteria</taxon>
        <taxon>Candidatus Falkowiibacteriota</taxon>
    </lineage>
</organism>
<keyword evidence="10" id="KW-1015">Disulfide bond</keyword>
<proteinExistence type="inferred from homology"/>
<evidence type="ECO:0000256" key="7">
    <source>
        <dbReference type="ARBA" id="ARBA00023002"/>
    </source>
</evidence>
<dbReference type="GO" id="GO:0016730">
    <property type="term" value="F:oxidoreductase activity, acting on iron-sulfur proteins as donors"/>
    <property type="evidence" value="ECO:0007669"/>
    <property type="project" value="InterPro"/>
</dbReference>
<comment type="cofactor">
    <cofactor evidence="1">
        <name>[4Fe-4S] cluster</name>
        <dbReference type="ChEBI" id="CHEBI:49883"/>
    </cofactor>
</comment>
<evidence type="ECO:0000256" key="10">
    <source>
        <dbReference type="ARBA" id="ARBA00023157"/>
    </source>
</evidence>
<keyword evidence="8" id="KW-0408">Iron</keyword>
<keyword evidence="5" id="KW-0004">4Fe-4S</keyword>
<dbReference type="SUPFAM" id="SSF57802">
    <property type="entry name" value="Rubredoxin-like"/>
    <property type="match status" value="1"/>
</dbReference>
<evidence type="ECO:0000259" key="14">
    <source>
        <dbReference type="Pfam" id="PF21349"/>
    </source>
</evidence>
<evidence type="ECO:0000256" key="12">
    <source>
        <dbReference type="ARBA" id="ARBA00030295"/>
    </source>
</evidence>
<name>A0A1F5SUV8_9BACT</name>
<dbReference type="PANTHER" id="PTHR35113">
    <property type="entry name" value="FERREDOXIN-THIOREDOXIN REDUCTASE CATALYTIC CHAIN, CHLOROPLASTIC"/>
    <property type="match status" value="1"/>
</dbReference>
<dbReference type="PANTHER" id="PTHR35113:SF1">
    <property type="entry name" value="FERREDOXIN-THIOREDOXIN REDUCTASE CATALYTIC CHAIN, CHLOROPLASTIC"/>
    <property type="match status" value="1"/>
</dbReference>
<accession>A0A1F5SUV8</accession>
<keyword evidence="7" id="KW-0560">Oxidoreductase</keyword>
<keyword evidence="9" id="KW-0411">Iron-sulfur</keyword>
<keyword evidence="6" id="KW-0479">Metal-binding</keyword>
<evidence type="ECO:0000256" key="5">
    <source>
        <dbReference type="ARBA" id="ARBA00022485"/>
    </source>
</evidence>
<comment type="subunit">
    <text evidence="11">Heterodimer of subunit A (variable subunit) and subunit B (catalytic subunit). Heterodimeric FTR forms a complex with ferredoxin and thioredoxin.</text>
</comment>
<evidence type="ECO:0000256" key="4">
    <source>
        <dbReference type="ARBA" id="ARBA00012358"/>
    </source>
</evidence>